<evidence type="ECO:0000256" key="4">
    <source>
        <dbReference type="ARBA" id="ARBA00022741"/>
    </source>
</evidence>
<evidence type="ECO:0000256" key="7">
    <source>
        <dbReference type="ARBA" id="ARBA00023136"/>
    </source>
</evidence>
<evidence type="ECO:0000313" key="11">
    <source>
        <dbReference type="Proteomes" id="UP000471745"/>
    </source>
</evidence>
<keyword evidence="4" id="KW-0547">Nucleotide-binding</keyword>
<comment type="caution">
    <text evidence="10">The sequence shown here is derived from an EMBL/GenBank/DDBJ whole genome shotgun (WGS) entry which is preliminary data.</text>
</comment>
<keyword evidence="3 8" id="KW-0812">Transmembrane</keyword>
<name>A0A9X5CPV8_9ACTN</name>
<keyword evidence="11" id="KW-1185">Reference proteome</keyword>
<evidence type="ECO:0000259" key="9">
    <source>
        <dbReference type="Pfam" id="PF18967"/>
    </source>
</evidence>
<dbReference type="InterPro" id="IPR043760">
    <property type="entry name" value="PycTM_dom"/>
</dbReference>
<dbReference type="Pfam" id="PF18967">
    <property type="entry name" value="PycTM"/>
    <property type="match status" value="1"/>
</dbReference>
<accession>A0A9X5CPV8</accession>
<evidence type="ECO:0000256" key="2">
    <source>
        <dbReference type="ARBA" id="ARBA00022475"/>
    </source>
</evidence>
<keyword evidence="5 8" id="KW-1133">Transmembrane helix</keyword>
<gene>
    <name evidence="10" type="ORF">G3I18_28415</name>
</gene>
<comment type="subcellular location">
    <subcellularLocation>
        <location evidence="1">Cell membrane</location>
    </subcellularLocation>
</comment>
<protein>
    <recommendedName>
        <fullName evidence="9">Pycsar effector protein domain-containing protein</fullName>
    </recommendedName>
</protein>
<feature type="transmembrane region" description="Helical" evidence="8">
    <location>
        <begin position="148"/>
        <end position="166"/>
    </location>
</feature>
<reference evidence="10 11" key="1">
    <citation type="submission" date="2020-01" db="EMBL/GenBank/DDBJ databases">
        <title>Insect and environment-associated Actinomycetes.</title>
        <authorList>
            <person name="Currrie C."/>
            <person name="Chevrette M."/>
            <person name="Carlson C."/>
            <person name="Stubbendieck R."/>
            <person name="Wendt-Pienkowski E."/>
        </authorList>
    </citation>
    <scope>NUCLEOTIDE SEQUENCE [LARGE SCALE GENOMIC DNA]</scope>
    <source>
        <strain evidence="10 11">SID8189</strain>
    </source>
</reference>
<dbReference type="AlphaFoldDB" id="A0A9X5CPV8"/>
<dbReference type="RefSeq" id="WP_163091020.1">
    <property type="nucleotide sequence ID" value="NZ_JAAGNA010000986.1"/>
</dbReference>
<evidence type="ECO:0000313" key="10">
    <source>
        <dbReference type="EMBL" id="NEC52449.1"/>
    </source>
</evidence>
<dbReference type="EMBL" id="JAAGNA010000986">
    <property type="protein sequence ID" value="NEC52449.1"/>
    <property type="molecule type" value="Genomic_DNA"/>
</dbReference>
<evidence type="ECO:0000256" key="1">
    <source>
        <dbReference type="ARBA" id="ARBA00004236"/>
    </source>
</evidence>
<feature type="domain" description="Pycsar effector protein" evidence="9">
    <location>
        <begin position="16"/>
        <end position="166"/>
    </location>
</feature>
<organism evidence="10 11">
    <name type="scientific">Actinospica acidiphila</name>
    <dbReference type="NCBI Taxonomy" id="304899"/>
    <lineage>
        <taxon>Bacteria</taxon>
        <taxon>Bacillati</taxon>
        <taxon>Actinomycetota</taxon>
        <taxon>Actinomycetes</taxon>
        <taxon>Catenulisporales</taxon>
        <taxon>Actinospicaceae</taxon>
        <taxon>Actinospica</taxon>
    </lineage>
</organism>
<keyword evidence="2" id="KW-1003">Cell membrane</keyword>
<feature type="transmembrane region" description="Helical" evidence="8">
    <location>
        <begin position="66"/>
        <end position="91"/>
    </location>
</feature>
<evidence type="ECO:0000256" key="6">
    <source>
        <dbReference type="ARBA" id="ARBA00023118"/>
    </source>
</evidence>
<keyword evidence="7 8" id="KW-0472">Membrane</keyword>
<proteinExistence type="predicted"/>
<keyword evidence="6" id="KW-0051">Antiviral defense</keyword>
<evidence type="ECO:0000256" key="8">
    <source>
        <dbReference type="SAM" id="Phobius"/>
    </source>
</evidence>
<dbReference type="Proteomes" id="UP000471745">
    <property type="component" value="Unassembled WGS sequence"/>
</dbReference>
<evidence type="ECO:0000256" key="3">
    <source>
        <dbReference type="ARBA" id="ARBA00022692"/>
    </source>
</evidence>
<evidence type="ECO:0000256" key="5">
    <source>
        <dbReference type="ARBA" id="ARBA00022989"/>
    </source>
</evidence>
<sequence>MPDESPAGHDPGEDVRFTLEQVGEWIRSADTKAGLLAPTLALLMSPAFGNFNKRQLTNFLDSPREFIGASLFVGFGLTFGMAAFFVAQVLIPRTQHAVRSSRYSWPWLCDADLHVLTALSPAESREEAWAQAKNLAQIAQWKHKYFKLALRTTIINAVLLIAWLFITAW</sequence>